<comment type="cofactor">
    <cofactor evidence="1 12">
        <name>pyridoxal 5'-phosphate</name>
        <dbReference type="ChEBI" id="CHEBI:597326"/>
    </cofactor>
</comment>
<dbReference type="EC" id="2.3.1.47" evidence="5"/>
<sequence>MSGYQQQLEERKGSSLFRKRKIRSCDTQWQLDFSTNDYLGLSQHSGIKRAFKQAVDIWGVGSTGSPLLSGYSGIHQELEELLADWLGKPRALLFNSGFAANHGVLTTLLDKQQRLFADKLVHASIIDGMQHGEARFKRYPHNQPLPIVSKAIAGDWLVTEGVFSMDGDACDLNQLACLKQEHMIKIMLDDAHGIGAYGTEGKGSLTHASSVADVVTGTFGKALGVGGAFVCAGDDEVESLIQFCRDYIYSTAMPPAQAAAIKASVEIVRSSEGDERRGRLNERIQYFRDELKQRDLKTIDSGSAIQTWLFDSDEDALNMATQLQTHGYLCSVIRPPTVPWGSSRIRFSLTSEMPLSELSTFWDTVDRVRSRL</sequence>
<dbReference type="InterPro" id="IPR015422">
    <property type="entry name" value="PyrdxlP-dep_Trfase_small"/>
</dbReference>
<dbReference type="RefSeq" id="WP_126779340.1">
    <property type="nucleotide sequence ID" value="NZ_PIQC01000001.1"/>
</dbReference>
<dbReference type="InterPro" id="IPR015421">
    <property type="entry name" value="PyrdxlP-dep_Trfase_major"/>
</dbReference>
<evidence type="ECO:0000256" key="6">
    <source>
        <dbReference type="ARBA" id="ARBA00022679"/>
    </source>
</evidence>
<dbReference type="PANTHER" id="PTHR13693">
    <property type="entry name" value="CLASS II AMINOTRANSFERASE/8-AMINO-7-OXONONANOATE SYNTHASE"/>
    <property type="match status" value="1"/>
</dbReference>
<evidence type="ECO:0000313" key="15">
    <source>
        <dbReference type="Proteomes" id="UP000288058"/>
    </source>
</evidence>
<evidence type="ECO:0000256" key="12">
    <source>
        <dbReference type="RuleBase" id="RU003693"/>
    </source>
</evidence>
<proteinExistence type="inferred from homology"/>
<evidence type="ECO:0000256" key="9">
    <source>
        <dbReference type="ARBA" id="ARBA00032610"/>
    </source>
</evidence>
<keyword evidence="7" id="KW-0093">Biotin biosynthesis</keyword>
<comment type="similarity">
    <text evidence="3">Belongs to the class-II pyridoxal-phosphate-dependent aminotransferase family. BioF subfamily.</text>
</comment>
<dbReference type="InterPro" id="IPR004839">
    <property type="entry name" value="Aminotransferase_I/II_large"/>
</dbReference>
<evidence type="ECO:0000256" key="1">
    <source>
        <dbReference type="ARBA" id="ARBA00001933"/>
    </source>
</evidence>
<evidence type="ECO:0000256" key="4">
    <source>
        <dbReference type="ARBA" id="ARBA00011738"/>
    </source>
</evidence>
<dbReference type="OrthoDB" id="9807157at2"/>
<comment type="catalytic activity">
    <reaction evidence="11">
        <text>6-carboxyhexanoyl-[ACP] + L-alanine + H(+) = (8S)-8-amino-7-oxononanoate + holo-[ACP] + CO2</text>
        <dbReference type="Rhea" id="RHEA:42288"/>
        <dbReference type="Rhea" id="RHEA-COMP:9685"/>
        <dbReference type="Rhea" id="RHEA-COMP:9955"/>
        <dbReference type="ChEBI" id="CHEBI:15378"/>
        <dbReference type="ChEBI" id="CHEBI:16526"/>
        <dbReference type="ChEBI" id="CHEBI:57972"/>
        <dbReference type="ChEBI" id="CHEBI:64479"/>
        <dbReference type="ChEBI" id="CHEBI:78846"/>
        <dbReference type="ChEBI" id="CHEBI:149468"/>
        <dbReference type="EC" id="2.3.1.47"/>
    </reaction>
</comment>
<dbReference type="Pfam" id="PF00155">
    <property type="entry name" value="Aminotran_1_2"/>
    <property type="match status" value="1"/>
</dbReference>
<gene>
    <name evidence="14" type="ORF">CWI78_00870</name>
</gene>
<dbReference type="PANTHER" id="PTHR13693:SF100">
    <property type="entry name" value="8-AMINO-7-OXONONANOATE SYNTHASE"/>
    <property type="match status" value="1"/>
</dbReference>
<evidence type="ECO:0000256" key="5">
    <source>
        <dbReference type="ARBA" id="ARBA00013187"/>
    </source>
</evidence>
<dbReference type="SUPFAM" id="SSF53383">
    <property type="entry name" value="PLP-dependent transferases"/>
    <property type="match status" value="1"/>
</dbReference>
<evidence type="ECO:0000256" key="3">
    <source>
        <dbReference type="ARBA" id="ARBA00010008"/>
    </source>
</evidence>
<feature type="domain" description="Aminotransferase class I/classII large" evidence="13">
    <location>
        <begin position="30"/>
        <end position="357"/>
    </location>
</feature>
<organism evidence="14 15">
    <name type="scientific">Idiomarina ramblicola</name>
    <dbReference type="NCBI Taxonomy" id="263724"/>
    <lineage>
        <taxon>Bacteria</taxon>
        <taxon>Pseudomonadati</taxon>
        <taxon>Pseudomonadota</taxon>
        <taxon>Gammaproteobacteria</taxon>
        <taxon>Alteromonadales</taxon>
        <taxon>Idiomarinaceae</taxon>
        <taxon>Idiomarina</taxon>
    </lineage>
</organism>
<evidence type="ECO:0000256" key="10">
    <source>
        <dbReference type="ARBA" id="ARBA00033381"/>
    </source>
</evidence>
<reference evidence="15" key="1">
    <citation type="journal article" date="2018" name="Front. Microbiol.">
        <title>Genome-Based Analysis Reveals the Taxonomy and Diversity of the Family Idiomarinaceae.</title>
        <authorList>
            <person name="Liu Y."/>
            <person name="Lai Q."/>
            <person name="Shao Z."/>
        </authorList>
    </citation>
    <scope>NUCLEOTIDE SEQUENCE [LARGE SCALE GENOMIC DNA]</scope>
    <source>
        <strain evidence="15">R22</strain>
    </source>
</reference>
<keyword evidence="8 12" id="KW-0663">Pyridoxal phosphate</keyword>
<dbReference type="Gene3D" id="3.40.640.10">
    <property type="entry name" value="Type I PLP-dependent aspartate aminotransferase-like (Major domain)"/>
    <property type="match status" value="1"/>
</dbReference>
<dbReference type="EMBL" id="PIQC01000001">
    <property type="protein sequence ID" value="RUO73025.1"/>
    <property type="molecule type" value="Genomic_DNA"/>
</dbReference>
<keyword evidence="6" id="KW-0808">Transferase</keyword>
<comment type="pathway">
    <text evidence="2">Cofactor biosynthesis; biotin biosynthesis.</text>
</comment>
<dbReference type="Proteomes" id="UP000288058">
    <property type="component" value="Unassembled WGS sequence"/>
</dbReference>
<name>A0A432Z592_9GAMM</name>
<dbReference type="InterPro" id="IPR015424">
    <property type="entry name" value="PyrdxlP-dep_Trfase"/>
</dbReference>
<evidence type="ECO:0000256" key="7">
    <source>
        <dbReference type="ARBA" id="ARBA00022756"/>
    </source>
</evidence>
<dbReference type="Gene3D" id="3.90.1150.10">
    <property type="entry name" value="Aspartate Aminotransferase, domain 1"/>
    <property type="match status" value="1"/>
</dbReference>
<comment type="subunit">
    <text evidence="4">Homodimer.</text>
</comment>
<comment type="caution">
    <text evidence="14">The sequence shown here is derived from an EMBL/GenBank/DDBJ whole genome shotgun (WGS) entry which is preliminary data.</text>
</comment>
<dbReference type="AlphaFoldDB" id="A0A432Z592"/>
<evidence type="ECO:0000256" key="8">
    <source>
        <dbReference type="ARBA" id="ARBA00022898"/>
    </source>
</evidence>
<accession>A0A432Z592</accession>
<evidence type="ECO:0000259" key="13">
    <source>
        <dbReference type="Pfam" id="PF00155"/>
    </source>
</evidence>
<evidence type="ECO:0000256" key="2">
    <source>
        <dbReference type="ARBA" id="ARBA00004746"/>
    </source>
</evidence>
<dbReference type="GO" id="GO:0030170">
    <property type="term" value="F:pyridoxal phosphate binding"/>
    <property type="evidence" value="ECO:0007669"/>
    <property type="project" value="InterPro"/>
</dbReference>
<dbReference type="InterPro" id="IPR001917">
    <property type="entry name" value="Aminotrans_II_pyridoxalP_BS"/>
</dbReference>
<keyword evidence="15" id="KW-1185">Reference proteome</keyword>
<dbReference type="PROSITE" id="PS00599">
    <property type="entry name" value="AA_TRANSFER_CLASS_2"/>
    <property type="match status" value="1"/>
</dbReference>
<evidence type="ECO:0000313" key="14">
    <source>
        <dbReference type="EMBL" id="RUO73025.1"/>
    </source>
</evidence>
<protein>
    <recommendedName>
        <fullName evidence="5">8-amino-7-oxononanoate synthase</fullName>
        <ecNumber evidence="5">2.3.1.47</ecNumber>
    </recommendedName>
    <alternativeName>
        <fullName evidence="9">7-keto-8-amino-pelargonic acid synthase</fullName>
    </alternativeName>
    <alternativeName>
        <fullName evidence="10">8-amino-7-ketopelargonate synthase</fullName>
    </alternativeName>
</protein>
<dbReference type="InterPro" id="IPR050087">
    <property type="entry name" value="AON_synthase_class-II"/>
</dbReference>
<dbReference type="GO" id="GO:0008710">
    <property type="term" value="F:8-amino-7-oxononanoate synthase activity"/>
    <property type="evidence" value="ECO:0007669"/>
    <property type="project" value="UniProtKB-EC"/>
</dbReference>
<dbReference type="GO" id="GO:0009102">
    <property type="term" value="P:biotin biosynthetic process"/>
    <property type="evidence" value="ECO:0007669"/>
    <property type="project" value="UniProtKB-KW"/>
</dbReference>
<evidence type="ECO:0000256" key="11">
    <source>
        <dbReference type="ARBA" id="ARBA00047715"/>
    </source>
</evidence>